<dbReference type="GO" id="GO:0008270">
    <property type="term" value="F:zinc ion binding"/>
    <property type="evidence" value="ECO:0007669"/>
    <property type="project" value="InterPro"/>
</dbReference>
<dbReference type="Pfam" id="PF00753">
    <property type="entry name" value="Lactamase_B"/>
    <property type="match status" value="1"/>
</dbReference>
<protein>
    <recommendedName>
        <fullName evidence="7">Metallo-beta-lactamase domain-containing protein</fullName>
    </recommendedName>
</protein>
<dbReference type="AlphaFoldDB" id="A0AB34KUV3"/>
<dbReference type="GO" id="GO:0008800">
    <property type="term" value="F:beta-lactamase activity"/>
    <property type="evidence" value="ECO:0007669"/>
    <property type="project" value="InterPro"/>
</dbReference>
<dbReference type="EMBL" id="JAAQHG020000011">
    <property type="protein sequence ID" value="KAL1587301.1"/>
    <property type="molecule type" value="Genomic_DNA"/>
</dbReference>
<evidence type="ECO:0000256" key="6">
    <source>
        <dbReference type="ARBA" id="ARBA00050605"/>
    </source>
</evidence>
<keyword evidence="4" id="KW-0378">Hydrolase</keyword>
<dbReference type="CDD" id="cd07722">
    <property type="entry name" value="LACTB2-like_MBL-fold"/>
    <property type="match status" value="1"/>
</dbReference>
<dbReference type="SUPFAM" id="SSF56281">
    <property type="entry name" value="Metallo-hydrolase/oxidoreductase"/>
    <property type="match status" value="1"/>
</dbReference>
<evidence type="ECO:0000256" key="4">
    <source>
        <dbReference type="ARBA" id="ARBA00022801"/>
    </source>
</evidence>
<comment type="cofactor">
    <cofactor evidence="1">
        <name>Zn(2+)</name>
        <dbReference type="ChEBI" id="CHEBI:29105"/>
    </cofactor>
</comment>
<evidence type="ECO:0000256" key="3">
    <source>
        <dbReference type="ARBA" id="ARBA00022723"/>
    </source>
</evidence>
<dbReference type="InterPro" id="IPR047921">
    <property type="entry name" value="LACTB2-like_MBL-fold"/>
</dbReference>
<proteinExistence type="inferred from homology"/>
<comment type="caution">
    <text evidence="8">The sequence shown here is derived from an EMBL/GenBank/DDBJ whole genome shotgun (WGS) entry which is preliminary data.</text>
</comment>
<dbReference type="PANTHER" id="PTHR23131">
    <property type="entry name" value="ENDORIBONUCLEASE LACTB2"/>
    <property type="match status" value="1"/>
</dbReference>
<sequence length="293" mass="31667">MTSPLPSLPPITHLSPSTTRILGANPSKFTLQGTNTYLLGTGAQRLLIDTGEGKPEWAESLRSVLAEQKASVRTVLLTHWHGDHVGGVGQVQELMGKEGVEVEVRKHVSPSGREEGAGWGGFRDGEVFEVEGMKVRAVYTPGHADDHCVFVVEGGGEDGTVFAGDNVLGHGTAVFEDLAAYMDSLARMEGLVKGRLYCAHGEAVEDGKAKVREYIEHRMAREREALEVLGREKDGGWGSMEMVKVIYAKYPEGLHGPAERGLKLVLKKLEGEGKVRQEGGKWMLAAGGKEGRL</sequence>
<keyword evidence="9" id="KW-1185">Reference proteome</keyword>
<dbReference type="Gene3D" id="3.60.15.10">
    <property type="entry name" value="Ribonuclease Z/Hydroxyacylglutathione hydrolase-like"/>
    <property type="match status" value="1"/>
</dbReference>
<keyword evidence="3" id="KW-0479">Metal-binding</keyword>
<accession>A0AB34KUV3</accession>
<evidence type="ECO:0000259" key="7">
    <source>
        <dbReference type="SMART" id="SM00849"/>
    </source>
</evidence>
<dbReference type="Gene3D" id="1.10.10.10">
    <property type="entry name" value="Winged helix-like DNA-binding domain superfamily/Winged helix DNA-binding domain"/>
    <property type="match status" value="1"/>
</dbReference>
<dbReference type="SMART" id="SM00849">
    <property type="entry name" value="Lactamase_B"/>
    <property type="match status" value="1"/>
</dbReference>
<evidence type="ECO:0000256" key="5">
    <source>
        <dbReference type="ARBA" id="ARBA00022833"/>
    </source>
</evidence>
<dbReference type="RefSeq" id="XP_069230406.1">
    <property type="nucleotide sequence ID" value="XM_069373018.1"/>
</dbReference>
<evidence type="ECO:0000256" key="2">
    <source>
        <dbReference type="ARBA" id="ARBA00006759"/>
    </source>
</evidence>
<dbReference type="GO" id="GO:0044550">
    <property type="term" value="P:secondary metabolite biosynthetic process"/>
    <property type="evidence" value="ECO:0007669"/>
    <property type="project" value="UniProtKB-ARBA"/>
</dbReference>
<dbReference type="InterPro" id="IPR001279">
    <property type="entry name" value="Metallo-B-lactamas"/>
</dbReference>
<dbReference type="PANTHER" id="PTHR23131:SF0">
    <property type="entry name" value="ENDORIBONUCLEASE LACTB2"/>
    <property type="match status" value="1"/>
</dbReference>
<dbReference type="PROSITE" id="PS00743">
    <property type="entry name" value="BETA_LACTAMASE_B_1"/>
    <property type="match status" value="1"/>
</dbReference>
<dbReference type="Proteomes" id="UP000803884">
    <property type="component" value="Unassembled WGS sequence"/>
</dbReference>
<dbReference type="InterPro" id="IPR041516">
    <property type="entry name" value="LACTB2_WH"/>
</dbReference>
<name>A0AB34KUV3_9PEZI</name>
<keyword evidence="5" id="KW-0862">Zinc</keyword>
<evidence type="ECO:0000313" key="8">
    <source>
        <dbReference type="EMBL" id="KAL1587301.1"/>
    </source>
</evidence>
<comment type="similarity">
    <text evidence="2">Belongs to the metallo-beta-lactamase superfamily. Glyoxalase II family.</text>
</comment>
<dbReference type="GO" id="GO:0017001">
    <property type="term" value="P:antibiotic catabolic process"/>
    <property type="evidence" value="ECO:0007669"/>
    <property type="project" value="InterPro"/>
</dbReference>
<gene>
    <name evidence="8" type="ORF">WHR41_04412</name>
</gene>
<dbReference type="InterPro" id="IPR036866">
    <property type="entry name" value="RibonucZ/Hydroxyglut_hydro"/>
</dbReference>
<dbReference type="Pfam" id="PF17778">
    <property type="entry name" value="WHD_BLACT"/>
    <property type="match status" value="1"/>
</dbReference>
<dbReference type="FunFam" id="3.60.15.10:FF:000041">
    <property type="entry name" value="Metallo-beta-lactamase domain protein"/>
    <property type="match status" value="1"/>
</dbReference>
<comment type="catalytic activity">
    <reaction evidence="6">
        <text>(3R)-atrochrysone 2-carbonyl-[ACP] + H2O = (3R)-atrochrysone 2-carboxylate + holo-[ACP] + H(+)</text>
        <dbReference type="Rhea" id="RHEA:64236"/>
        <dbReference type="Rhea" id="RHEA-COMP:9685"/>
        <dbReference type="Rhea" id="RHEA-COMP:20479"/>
        <dbReference type="ChEBI" id="CHEBI:15377"/>
        <dbReference type="ChEBI" id="CHEBI:15378"/>
        <dbReference type="ChEBI" id="CHEBI:64479"/>
        <dbReference type="ChEBI" id="CHEBI:234107"/>
        <dbReference type="ChEBI" id="CHEBI:234110"/>
    </reaction>
    <physiologicalReaction direction="left-to-right" evidence="6">
        <dbReference type="Rhea" id="RHEA:64237"/>
    </physiologicalReaction>
</comment>
<organism evidence="8 9">
    <name type="scientific">Cladosporium halotolerans</name>
    <dbReference type="NCBI Taxonomy" id="1052096"/>
    <lineage>
        <taxon>Eukaryota</taxon>
        <taxon>Fungi</taxon>
        <taxon>Dikarya</taxon>
        <taxon>Ascomycota</taxon>
        <taxon>Pezizomycotina</taxon>
        <taxon>Dothideomycetes</taxon>
        <taxon>Dothideomycetidae</taxon>
        <taxon>Cladosporiales</taxon>
        <taxon>Cladosporiaceae</taxon>
        <taxon>Cladosporium</taxon>
    </lineage>
</organism>
<evidence type="ECO:0000313" key="9">
    <source>
        <dbReference type="Proteomes" id="UP000803884"/>
    </source>
</evidence>
<dbReference type="InterPro" id="IPR001018">
    <property type="entry name" value="Beta-lactamase_class-B_CS"/>
</dbReference>
<evidence type="ECO:0000256" key="1">
    <source>
        <dbReference type="ARBA" id="ARBA00001947"/>
    </source>
</evidence>
<feature type="domain" description="Metallo-beta-lactamase" evidence="7">
    <location>
        <begin position="33"/>
        <end position="200"/>
    </location>
</feature>
<dbReference type="InterPro" id="IPR036388">
    <property type="entry name" value="WH-like_DNA-bd_sf"/>
</dbReference>
<reference evidence="8 9" key="1">
    <citation type="journal article" date="2020" name="Microbiol. Resour. Announc.">
        <title>Draft Genome Sequence of a Cladosporium Species Isolated from the Mesophotic Ascidian Didemnum maculosum.</title>
        <authorList>
            <person name="Gioti A."/>
            <person name="Siaperas R."/>
            <person name="Nikolaivits E."/>
            <person name="Le Goff G."/>
            <person name="Ouazzani J."/>
            <person name="Kotoulas G."/>
            <person name="Topakas E."/>
        </authorList>
    </citation>
    <scope>NUCLEOTIDE SEQUENCE [LARGE SCALE GENOMIC DNA]</scope>
    <source>
        <strain evidence="8 9">TM138-S3</strain>
    </source>
</reference>
<dbReference type="GeneID" id="96005856"/>
<dbReference type="InterPro" id="IPR050662">
    <property type="entry name" value="Sec-metab_biosynth-thioest"/>
</dbReference>